<dbReference type="RefSeq" id="WP_279524867.1">
    <property type="nucleotide sequence ID" value="NZ_JARVII010000023.1"/>
</dbReference>
<dbReference type="Proteomes" id="UP001237156">
    <property type="component" value="Unassembled WGS sequence"/>
</dbReference>
<comment type="caution">
    <text evidence="1">The sequence shown here is derived from an EMBL/GenBank/DDBJ whole genome shotgun (WGS) entry which is preliminary data.</text>
</comment>
<dbReference type="AlphaFoldDB" id="A0AAW6RNA1"/>
<evidence type="ECO:0000313" key="2">
    <source>
        <dbReference type="Proteomes" id="UP001237156"/>
    </source>
</evidence>
<evidence type="ECO:0000313" key="1">
    <source>
        <dbReference type="EMBL" id="MDG9700076.1"/>
    </source>
</evidence>
<sequence>MKKYKMYRRWMLNAVKNELVPKLGEQEFERVFLKGEEKKQLEQFYPFGKFQRFRGDVVDILEIQFPQYGYPEFRIGAGTVAKSGYEHQIFGHIAAKDVWVGYLIPYYSFYAIPFTGRWFSVPFYSFRKLNEEDFSAYVIKISAALVNEINEALIHDRRGKHTRKCG</sequence>
<accession>A0AAW6RNA1</accession>
<organism evidence="1 2">
    <name type="scientific">Ottowia cancrivicina</name>
    <dbReference type="NCBI Taxonomy" id="3040346"/>
    <lineage>
        <taxon>Bacteria</taxon>
        <taxon>Pseudomonadati</taxon>
        <taxon>Pseudomonadota</taxon>
        <taxon>Betaproteobacteria</taxon>
        <taxon>Burkholderiales</taxon>
        <taxon>Comamonadaceae</taxon>
        <taxon>Ottowia</taxon>
    </lineage>
</organism>
<protein>
    <submittedName>
        <fullName evidence="1">Uncharacterized protein</fullName>
    </submittedName>
</protein>
<reference evidence="1 2" key="1">
    <citation type="submission" date="2023-04" db="EMBL/GenBank/DDBJ databases">
        <title>Ottowia paracancer sp. nov., isolated from human stomach.</title>
        <authorList>
            <person name="Song Y."/>
        </authorList>
    </citation>
    <scope>NUCLEOTIDE SEQUENCE [LARGE SCALE GENOMIC DNA]</scope>
    <source>
        <strain evidence="1 2">10c7w1</strain>
    </source>
</reference>
<proteinExistence type="predicted"/>
<gene>
    <name evidence="1" type="ORF">QB898_10205</name>
</gene>
<dbReference type="EMBL" id="JARVII010000023">
    <property type="protein sequence ID" value="MDG9700076.1"/>
    <property type="molecule type" value="Genomic_DNA"/>
</dbReference>
<keyword evidence="2" id="KW-1185">Reference proteome</keyword>
<name>A0AAW6RNA1_9BURK</name>